<dbReference type="SUPFAM" id="SSF51621">
    <property type="entry name" value="Phosphoenolpyruvate/pyruvate domain"/>
    <property type="match status" value="1"/>
</dbReference>
<dbReference type="GO" id="GO:0016829">
    <property type="term" value="F:lyase activity"/>
    <property type="evidence" value="ECO:0007669"/>
    <property type="project" value="UniProtKB-KW"/>
</dbReference>
<protein>
    <submittedName>
        <fullName evidence="7">CoA ester lyase</fullName>
    </submittedName>
</protein>
<dbReference type="PANTHER" id="PTHR32308">
    <property type="entry name" value="LYASE BETA SUBUNIT, PUTATIVE (AFU_ORTHOLOGUE AFUA_4G13030)-RELATED"/>
    <property type="match status" value="1"/>
</dbReference>
<dbReference type="InterPro" id="IPR015813">
    <property type="entry name" value="Pyrv/PenolPyrv_kinase-like_dom"/>
</dbReference>
<evidence type="ECO:0000256" key="2">
    <source>
        <dbReference type="ARBA" id="ARBA00022723"/>
    </source>
</evidence>
<dbReference type="PIRSF" id="PIRSF015582">
    <property type="entry name" value="Cit_lyase_B"/>
    <property type="match status" value="1"/>
</dbReference>
<sequence>MRRTRTFLAVPAHRASMVKGAAASQADAVFMDLEDSVPPEQKGEALGGALQALHQLDWGGKTVCVRTNVVGSATFEQEVRALAGEPRLDTFLLPKVEHEAQLRSAHEIAAPVARDRGHACPGLEALIETAGGLVAVDSLAATQGVGLEALHFGVGDFAASIGARTWDVGQSPPMYRHGDFDEHGSFESVALDLWAYPMMRVLVAARAFGLRAIDGPCGAFRDAIRTEASARKASAMGFDGKQVIHPSQIAATRLAFEPGPAEVADAQAVIAASAEASAQKLGAVQLGGRMIDEANVRMARRILLLAGIDPSPSLFPTATAVYP</sequence>
<dbReference type="AlphaFoldDB" id="A0A857J7I0"/>
<feature type="domain" description="HpcH/HpaI aldolase/citrate lyase" evidence="6">
    <location>
        <begin position="6"/>
        <end position="246"/>
    </location>
</feature>
<dbReference type="InterPro" id="IPR040442">
    <property type="entry name" value="Pyrv_kinase-like_dom_sf"/>
</dbReference>
<feature type="binding site" evidence="4">
    <location>
        <position position="128"/>
    </location>
    <ligand>
        <name>substrate</name>
    </ligand>
</feature>
<dbReference type="GO" id="GO:0006107">
    <property type="term" value="P:oxaloacetate metabolic process"/>
    <property type="evidence" value="ECO:0007669"/>
    <property type="project" value="TreeGrafter"/>
</dbReference>
<feature type="binding site" evidence="5">
    <location>
        <position position="128"/>
    </location>
    <ligand>
        <name>Mg(2+)</name>
        <dbReference type="ChEBI" id="CHEBI:18420"/>
    </ligand>
</feature>
<organism evidence="7 8">
    <name type="scientific">Xylophilus rhododendri</name>
    <dbReference type="NCBI Taxonomy" id="2697032"/>
    <lineage>
        <taxon>Bacteria</taxon>
        <taxon>Pseudomonadati</taxon>
        <taxon>Pseudomonadota</taxon>
        <taxon>Betaproteobacteria</taxon>
        <taxon>Burkholderiales</taxon>
        <taxon>Xylophilus</taxon>
    </lineage>
</organism>
<gene>
    <name evidence="7" type="ORF">GT347_12545</name>
</gene>
<keyword evidence="2 5" id="KW-0479">Metal-binding</keyword>
<keyword evidence="8" id="KW-1185">Reference proteome</keyword>
<reference evidence="7 8" key="1">
    <citation type="submission" date="2020-01" db="EMBL/GenBank/DDBJ databases">
        <title>Genome sequencing of strain KACC 21265.</title>
        <authorList>
            <person name="Heo J."/>
            <person name="Kim S.-J."/>
            <person name="Kim J.-S."/>
            <person name="Hong S.-B."/>
            <person name="Kwon S.-W."/>
        </authorList>
    </citation>
    <scope>NUCLEOTIDE SEQUENCE [LARGE SCALE GENOMIC DNA]</scope>
    <source>
        <strain evidence="7 8">KACC 21265</strain>
    </source>
</reference>
<evidence type="ECO:0000256" key="5">
    <source>
        <dbReference type="PIRSR" id="PIRSR015582-2"/>
    </source>
</evidence>
<dbReference type="GO" id="GO:0000287">
    <property type="term" value="F:magnesium ion binding"/>
    <property type="evidence" value="ECO:0007669"/>
    <property type="project" value="TreeGrafter"/>
</dbReference>
<dbReference type="Pfam" id="PF03328">
    <property type="entry name" value="HpcH_HpaI"/>
    <property type="match status" value="1"/>
</dbReference>
<evidence type="ECO:0000313" key="8">
    <source>
        <dbReference type="Proteomes" id="UP000464787"/>
    </source>
</evidence>
<dbReference type="Proteomes" id="UP000464787">
    <property type="component" value="Chromosome"/>
</dbReference>
<evidence type="ECO:0000256" key="1">
    <source>
        <dbReference type="ARBA" id="ARBA00001946"/>
    </source>
</evidence>
<dbReference type="InterPro" id="IPR011206">
    <property type="entry name" value="Citrate_lyase_beta/mcl1/mcl2"/>
</dbReference>
<evidence type="ECO:0000256" key="4">
    <source>
        <dbReference type="PIRSR" id="PIRSR015582-1"/>
    </source>
</evidence>
<proteinExistence type="predicted"/>
<dbReference type="EMBL" id="CP047650">
    <property type="protein sequence ID" value="QHI98745.1"/>
    <property type="molecule type" value="Genomic_DNA"/>
</dbReference>
<evidence type="ECO:0000313" key="7">
    <source>
        <dbReference type="EMBL" id="QHI98745.1"/>
    </source>
</evidence>
<dbReference type="Gene3D" id="3.20.20.60">
    <property type="entry name" value="Phosphoenolpyruvate-binding domains"/>
    <property type="match status" value="1"/>
</dbReference>
<accession>A0A857J7I0</accession>
<keyword evidence="3 5" id="KW-0460">Magnesium</keyword>
<feature type="binding site" evidence="5">
    <location>
        <position position="156"/>
    </location>
    <ligand>
        <name>Mg(2+)</name>
        <dbReference type="ChEBI" id="CHEBI:18420"/>
    </ligand>
</feature>
<name>A0A857J7I0_9BURK</name>
<comment type="cofactor">
    <cofactor evidence="1">
        <name>Mg(2+)</name>
        <dbReference type="ChEBI" id="CHEBI:18420"/>
    </cofactor>
</comment>
<evidence type="ECO:0000259" key="6">
    <source>
        <dbReference type="Pfam" id="PF03328"/>
    </source>
</evidence>
<evidence type="ECO:0000256" key="3">
    <source>
        <dbReference type="ARBA" id="ARBA00022842"/>
    </source>
</evidence>
<dbReference type="KEGG" id="xyk:GT347_12545"/>
<dbReference type="RefSeq" id="WP_160552262.1">
    <property type="nucleotide sequence ID" value="NZ_CP047650.1"/>
</dbReference>
<keyword evidence="7" id="KW-0456">Lyase</keyword>
<dbReference type="InterPro" id="IPR005000">
    <property type="entry name" value="Aldolase/citrate-lyase_domain"/>
</dbReference>
<feature type="binding site" evidence="4">
    <location>
        <position position="66"/>
    </location>
    <ligand>
        <name>substrate</name>
    </ligand>
</feature>
<dbReference type="PANTHER" id="PTHR32308:SF0">
    <property type="entry name" value="HPCH_HPAI ALDOLASE_CITRATE LYASE DOMAIN-CONTAINING PROTEIN"/>
    <property type="match status" value="1"/>
</dbReference>